<evidence type="ECO:0000256" key="3">
    <source>
        <dbReference type="ARBA" id="ARBA00022723"/>
    </source>
</evidence>
<evidence type="ECO:0000313" key="10">
    <source>
        <dbReference type="EMBL" id="GFO45016.1"/>
    </source>
</evidence>
<dbReference type="GO" id="GO:0020037">
    <property type="term" value="F:heme binding"/>
    <property type="evidence" value="ECO:0007669"/>
    <property type="project" value="InterPro"/>
</dbReference>
<dbReference type="Pfam" id="PF00067">
    <property type="entry name" value="p450"/>
    <property type="match status" value="1"/>
</dbReference>
<evidence type="ECO:0000256" key="5">
    <source>
        <dbReference type="ARBA" id="ARBA00023004"/>
    </source>
</evidence>
<protein>
    <submittedName>
        <fullName evidence="10">Acetylcholine receptor subunit alpha</fullName>
    </submittedName>
</protein>
<evidence type="ECO:0000256" key="2">
    <source>
        <dbReference type="ARBA" id="ARBA00022617"/>
    </source>
</evidence>
<comment type="function">
    <text evidence="6">Cytochromes P450 are a group of heme-thiolate monooxygenases. They oxidize a variety of structurally unrelated compounds, including steroids, fatty acids, and xenobiotics.</text>
</comment>
<dbReference type="PRINTS" id="PR00385">
    <property type="entry name" value="P450"/>
</dbReference>
<reference evidence="10 11" key="1">
    <citation type="journal article" date="2021" name="Elife">
        <title>Chloroplast acquisition without the gene transfer in kleptoplastic sea slugs, Plakobranchus ocellatus.</title>
        <authorList>
            <person name="Maeda T."/>
            <person name="Takahashi S."/>
            <person name="Yoshida T."/>
            <person name="Shimamura S."/>
            <person name="Takaki Y."/>
            <person name="Nagai Y."/>
            <person name="Toyoda A."/>
            <person name="Suzuki Y."/>
            <person name="Arimoto A."/>
            <person name="Ishii H."/>
            <person name="Satoh N."/>
            <person name="Nishiyama T."/>
            <person name="Hasebe M."/>
            <person name="Maruyama T."/>
            <person name="Minagawa J."/>
            <person name="Obokata J."/>
            <person name="Shigenobu S."/>
        </authorList>
    </citation>
    <scope>NUCLEOTIDE SEQUENCE [LARGE SCALE GENOMIC DNA]</scope>
</reference>
<dbReference type="GO" id="GO:0005506">
    <property type="term" value="F:iron ion binding"/>
    <property type="evidence" value="ECO:0007669"/>
    <property type="project" value="InterPro"/>
</dbReference>
<keyword evidence="10" id="KW-0675">Receptor</keyword>
<evidence type="ECO:0000256" key="7">
    <source>
        <dbReference type="PIRSR" id="PIRSR602401-1"/>
    </source>
</evidence>
<dbReference type="InterPro" id="IPR036396">
    <property type="entry name" value="Cyt_P450_sf"/>
</dbReference>
<gene>
    <name evidence="10" type="ORF">PoB_007152100</name>
</gene>
<feature type="binding site" description="axial binding residue" evidence="7">
    <location>
        <position position="478"/>
    </location>
    <ligand>
        <name>heme</name>
        <dbReference type="ChEBI" id="CHEBI:30413"/>
    </ligand>
    <ligandPart>
        <name>Fe</name>
        <dbReference type="ChEBI" id="CHEBI:18248"/>
    </ligandPart>
</feature>
<dbReference type="GO" id="GO:0008395">
    <property type="term" value="F:steroid hydroxylase activity"/>
    <property type="evidence" value="ECO:0007669"/>
    <property type="project" value="TreeGrafter"/>
</dbReference>
<evidence type="ECO:0000256" key="9">
    <source>
        <dbReference type="SAM" id="Phobius"/>
    </source>
</evidence>
<dbReference type="AlphaFoldDB" id="A0AAV4DMC0"/>
<keyword evidence="2 7" id="KW-0349">Heme</keyword>
<evidence type="ECO:0000256" key="1">
    <source>
        <dbReference type="ARBA" id="ARBA00010617"/>
    </source>
</evidence>
<keyword evidence="8" id="KW-0503">Monooxygenase</keyword>
<dbReference type="CDD" id="cd11055">
    <property type="entry name" value="CYP3A-like"/>
    <property type="match status" value="1"/>
</dbReference>
<dbReference type="GO" id="GO:0016705">
    <property type="term" value="F:oxidoreductase activity, acting on paired donors, with incorporation or reduction of molecular oxygen"/>
    <property type="evidence" value="ECO:0007669"/>
    <property type="project" value="InterPro"/>
</dbReference>
<dbReference type="PANTHER" id="PTHR24302:SF15">
    <property type="entry name" value="FATTY-ACID PEROXYGENASE"/>
    <property type="match status" value="1"/>
</dbReference>
<comment type="caution">
    <text evidence="10">The sequence shown here is derived from an EMBL/GenBank/DDBJ whole genome shotgun (WGS) entry which is preliminary data.</text>
</comment>
<dbReference type="InterPro" id="IPR017972">
    <property type="entry name" value="Cyt_P450_CS"/>
</dbReference>
<keyword evidence="9" id="KW-0812">Transmembrane</keyword>
<proteinExistence type="inferred from homology"/>
<evidence type="ECO:0000313" key="11">
    <source>
        <dbReference type="Proteomes" id="UP000735302"/>
    </source>
</evidence>
<evidence type="ECO:0000256" key="8">
    <source>
        <dbReference type="RuleBase" id="RU000461"/>
    </source>
</evidence>
<keyword evidence="3 7" id="KW-0479">Metal-binding</keyword>
<keyword evidence="9" id="KW-0472">Membrane</keyword>
<keyword evidence="9" id="KW-1133">Transmembrane helix</keyword>
<dbReference type="PROSITE" id="PS00086">
    <property type="entry name" value="CYTOCHROME_P450"/>
    <property type="match status" value="1"/>
</dbReference>
<sequence length="540" mass="61743">MDRPETFSSFGVNTSVALIFATVAIVVYFLTNRLSGRQRWEKYGVKHVDATIYQSPEPLWEELMQKHGPTVGIVREVPVLVTRDLDILKQVLVKDFNNFVNRNDHMPSRSPLGKGVFFLRDHDWKRIRQLMSPSFSTGKLKRISIHVQDAARSLTKVFEKCARTDTHVKLLHTTGQYSTSIIAKTAFGLQADSIGEEEDDHFTYWAKNFFKKRSKLSYFFLLFLMRFRKFQSFLINDLRLDYPDMCTKGSFTYFGAVLKDAIKEREKSERMGPRHQHNDFLQSLVSIKVATDAAKAKSLSGGVENGLSDAPASAEARNITAVPKKTITTEEVIAQSIITILAAYETTSTTLHFCLFSLAENPDIQEKVFQEISEVVEHDDPSKEELSRLHYLEQVIKETLRLYPPVSSVSRQAYEDRTYGKITIPAGAAVLIPIREIQRDPAIYPNPETFDPERFNEENRAKRNSLAFIPFGQGPRLCMGKRLAYLELKTALVQILRKVRVELTETTVPQKGEKITMTYREFPRPEKPIELAVKFRDGQC</sequence>
<dbReference type="PRINTS" id="PR00463">
    <property type="entry name" value="EP450I"/>
</dbReference>
<comment type="similarity">
    <text evidence="1 8">Belongs to the cytochrome P450 family.</text>
</comment>
<dbReference type="InterPro" id="IPR001128">
    <property type="entry name" value="Cyt_P450"/>
</dbReference>
<dbReference type="InterPro" id="IPR050705">
    <property type="entry name" value="Cytochrome_P450_3A"/>
</dbReference>
<organism evidence="10 11">
    <name type="scientific">Plakobranchus ocellatus</name>
    <dbReference type="NCBI Taxonomy" id="259542"/>
    <lineage>
        <taxon>Eukaryota</taxon>
        <taxon>Metazoa</taxon>
        <taxon>Spiralia</taxon>
        <taxon>Lophotrochozoa</taxon>
        <taxon>Mollusca</taxon>
        <taxon>Gastropoda</taxon>
        <taxon>Heterobranchia</taxon>
        <taxon>Euthyneura</taxon>
        <taxon>Panpulmonata</taxon>
        <taxon>Sacoglossa</taxon>
        <taxon>Placobranchoidea</taxon>
        <taxon>Plakobranchidae</taxon>
        <taxon>Plakobranchus</taxon>
    </lineage>
</organism>
<keyword evidence="5 7" id="KW-0408">Iron</keyword>
<accession>A0AAV4DMC0</accession>
<dbReference type="PANTHER" id="PTHR24302">
    <property type="entry name" value="CYTOCHROME P450 FAMILY 3"/>
    <property type="match status" value="1"/>
</dbReference>
<feature type="transmembrane region" description="Helical" evidence="9">
    <location>
        <begin position="12"/>
        <end position="30"/>
    </location>
</feature>
<dbReference type="InterPro" id="IPR002401">
    <property type="entry name" value="Cyt_P450_E_grp-I"/>
</dbReference>
<dbReference type="Gene3D" id="1.10.630.10">
    <property type="entry name" value="Cytochrome P450"/>
    <property type="match status" value="1"/>
</dbReference>
<comment type="cofactor">
    <cofactor evidence="7">
        <name>heme</name>
        <dbReference type="ChEBI" id="CHEBI:30413"/>
    </cofactor>
</comment>
<evidence type="ECO:0000256" key="6">
    <source>
        <dbReference type="ARBA" id="ARBA00043906"/>
    </source>
</evidence>
<dbReference type="SUPFAM" id="SSF48264">
    <property type="entry name" value="Cytochrome P450"/>
    <property type="match status" value="1"/>
</dbReference>
<evidence type="ECO:0000256" key="4">
    <source>
        <dbReference type="ARBA" id="ARBA00023002"/>
    </source>
</evidence>
<dbReference type="EMBL" id="BLXT01007988">
    <property type="protein sequence ID" value="GFO45016.1"/>
    <property type="molecule type" value="Genomic_DNA"/>
</dbReference>
<dbReference type="Proteomes" id="UP000735302">
    <property type="component" value="Unassembled WGS sequence"/>
</dbReference>
<keyword evidence="4 8" id="KW-0560">Oxidoreductase</keyword>
<keyword evidence="11" id="KW-1185">Reference proteome</keyword>
<name>A0AAV4DMC0_9GAST</name>